<reference evidence="2 3" key="1">
    <citation type="journal article" date="2019" name="G3 (Bethesda)">
        <title>Sequencing of a Wild Apple (Malus baccata) Genome Unravels the Differences Between Cultivated and Wild Apple Species Regarding Disease Resistance and Cold Tolerance.</title>
        <authorList>
            <person name="Chen X."/>
        </authorList>
    </citation>
    <scope>NUCLEOTIDE SEQUENCE [LARGE SCALE GENOMIC DNA]</scope>
    <source>
        <strain evidence="3">cv. Shandingzi</strain>
        <tissue evidence="2">Leaves</tissue>
    </source>
</reference>
<comment type="caution">
    <text evidence="2">The sequence shown here is derived from an EMBL/GenBank/DDBJ whole genome shotgun (WGS) entry which is preliminary data.</text>
</comment>
<keyword evidence="3" id="KW-1185">Reference proteome</keyword>
<proteinExistence type="predicted"/>
<dbReference type="InterPro" id="IPR009489">
    <property type="entry name" value="PAR1"/>
</dbReference>
<feature type="region of interest" description="Disordered" evidence="1">
    <location>
        <begin position="75"/>
        <end position="97"/>
    </location>
</feature>
<dbReference type="Proteomes" id="UP000315295">
    <property type="component" value="Unassembled WGS sequence"/>
</dbReference>
<dbReference type="PANTHER" id="PTHR33649">
    <property type="entry name" value="PAR1 PROTEIN"/>
    <property type="match status" value="1"/>
</dbReference>
<organism evidence="2 3">
    <name type="scientific">Malus baccata</name>
    <name type="common">Siberian crab apple</name>
    <name type="synonym">Pyrus baccata</name>
    <dbReference type="NCBI Taxonomy" id="106549"/>
    <lineage>
        <taxon>Eukaryota</taxon>
        <taxon>Viridiplantae</taxon>
        <taxon>Streptophyta</taxon>
        <taxon>Embryophyta</taxon>
        <taxon>Tracheophyta</taxon>
        <taxon>Spermatophyta</taxon>
        <taxon>Magnoliopsida</taxon>
        <taxon>eudicotyledons</taxon>
        <taxon>Gunneridae</taxon>
        <taxon>Pentapetalae</taxon>
        <taxon>rosids</taxon>
        <taxon>fabids</taxon>
        <taxon>Rosales</taxon>
        <taxon>Rosaceae</taxon>
        <taxon>Amygdaloideae</taxon>
        <taxon>Maleae</taxon>
        <taxon>Malus</taxon>
    </lineage>
</organism>
<accession>A0A540KTR7</accession>
<dbReference type="EMBL" id="VIEB01000951">
    <property type="protein sequence ID" value="TQD77623.1"/>
    <property type="molecule type" value="Genomic_DNA"/>
</dbReference>
<gene>
    <name evidence="2" type="ORF">C1H46_036832</name>
</gene>
<evidence type="ECO:0000313" key="3">
    <source>
        <dbReference type="Proteomes" id="UP000315295"/>
    </source>
</evidence>
<evidence type="ECO:0000256" key="1">
    <source>
        <dbReference type="SAM" id="MobiDB-lite"/>
    </source>
</evidence>
<evidence type="ECO:0000313" key="2">
    <source>
        <dbReference type="EMBL" id="TQD77623.1"/>
    </source>
</evidence>
<protein>
    <submittedName>
        <fullName evidence="2">Uncharacterized protein</fullName>
    </submittedName>
</protein>
<name>A0A540KTR7_MALBA</name>
<dbReference type="STRING" id="106549.A0A540KTR7"/>
<dbReference type="AlphaFoldDB" id="A0A540KTR7"/>
<sequence length="97" mass="11041">MAEYIETDECIKACGIDRKAIGISSDSLFDPRVLKMLCYHRCPNIIELYFNMAVGEGVFLPYRCEKQRSNPHRAMEEISSYGDASANAPRLVSQEYL</sequence>
<dbReference type="Pfam" id="PF06521">
    <property type="entry name" value="PAR1"/>
    <property type="match status" value="1"/>
</dbReference>
<dbReference type="PANTHER" id="PTHR33649:SF4">
    <property type="entry name" value="PAR1 PROTEIN"/>
    <property type="match status" value="1"/>
</dbReference>